<dbReference type="EMBL" id="MAEM01000409">
    <property type="protein sequence ID" value="OBR99880.1"/>
    <property type="molecule type" value="Genomic_DNA"/>
</dbReference>
<reference evidence="4 5" key="1">
    <citation type="submission" date="2016-06" db="EMBL/GenBank/DDBJ databases">
        <authorList>
            <person name="Kjaerup R.B."/>
            <person name="Dalgaard T.S."/>
            <person name="Juul-Madsen H.R."/>
        </authorList>
    </citation>
    <scope>NUCLEOTIDE SEQUENCE [LARGE SCALE GENOMIC DNA]</scope>
    <source>
        <strain evidence="4 5">1245752.6</strain>
    </source>
</reference>
<evidence type="ECO:0000256" key="1">
    <source>
        <dbReference type="ARBA" id="ARBA00023125"/>
    </source>
</evidence>
<evidence type="ECO:0000313" key="5">
    <source>
        <dbReference type="Proteomes" id="UP000093757"/>
    </source>
</evidence>
<dbReference type="Pfam" id="PF00440">
    <property type="entry name" value="TetR_N"/>
    <property type="match status" value="1"/>
</dbReference>
<dbReference type="Gene3D" id="1.10.10.60">
    <property type="entry name" value="Homeodomain-like"/>
    <property type="match status" value="1"/>
</dbReference>
<feature type="domain" description="HTH tetR-type" evidence="3">
    <location>
        <begin position="17"/>
        <end position="77"/>
    </location>
</feature>
<comment type="caution">
    <text evidence="4">The sequence shown here is derived from an EMBL/GenBank/DDBJ whole genome shotgun (WGS) entry which is preliminary data.</text>
</comment>
<dbReference type="InterPro" id="IPR009057">
    <property type="entry name" value="Homeodomain-like_sf"/>
</dbReference>
<dbReference type="PROSITE" id="PS50977">
    <property type="entry name" value="HTH_TETR_2"/>
    <property type="match status" value="1"/>
</dbReference>
<evidence type="ECO:0000313" key="4">
    <source>
        <dbReference type="EMBL" id="OBR99880.1"/>
    </source>
</evidence>
<dbReference type="Proteomes" id="UP000093757">
    <property type="component" value="Unassembled WGS sequence"/>
</dbReference>
<dbReference type="InterPro" id="IPR001647">
    <property type="entry name" value="HTH_TetR"/>
</dbReference>
<dbReference type="SUPFAM" id="SSF46689">
    <property type="entry name" value="Homeodomain-like"/>
    <property type="match status" value="1"/>
</dbReference>
<dbReference type="Gene3D" id="1.10.357.10">
    <property type="entry name" value="Tetracycline Repressor, domain 2"/>
    <property type="match status" value="1"/>
</dbReference>
<name>A0A1A6BC70_MYCGO</name>
<gene>
    <name evidence="4" type="ORF">A9W98_28185</name>
</gene>
<proteinExistence type="predicted"/>
<evidence type="ECO:0000259" key="3">
    <source>
        <dbReference type="PROSITE" id="PS50977"/>
    </source>
</evidence>
<protein>
    <recommendedName>
        <fullName evidence="3">HTH tetR-type domain-containing protein</fullName>
    </recommendedName>
</protein>
<dbReference type="AlphaFoldDB" id="A0A1A6BC70"/>
<sequence>MQSADRPSDRVEDARVARTRADVARATLEILNGEGSEAITHARVAEMAGYSKTTVYTHWPARVDLIRAAIESLGEMPHHQRTGALRVDLIEELKVFRSGIIELRLDRVLASMAQWASSEQVRQLRDKVNTDGQQQMYAMLGEVLSGAELHAAVSMLTGVVACPSLMYGTLSEDDVIEAAVDMVLGSADSPHTPPRTVET</sequence>
<organism evidence="4 5">
    <name type="scientific">Mycobacterium gordonae</name>
    <dbReference type="NCBI Taxonomy" id="1778"/>
    <lineage>
        <taxon>Bacteria</taxon>
        <taxon>Bacillati</taxon>
        <taxon>Actinomycetota</taxon>
        <taxon>Actinomycetes</taxon>
        <taxon>Mycobacteriales</taxon>
        <taxon>Mycobacteriaceae</taxon>
        <taxon>Mycobacterium</taxon>
    </lineage>
</organism>
<feature type="DNA-binding region" description="H-T-H motif" evidence="2">
    <location>
        <begin position="40"/>
        <end position="59"/>
    </location>
</feature>
<keyword evidence="1 2" id="KW-0238">DNA-binding</keyword>
<evidence type="ECO:0000256" key="2">
    <source>
        <dbReference type="PROSITE-ProRule" id="PRU00335"/>
    </source>
</evidence>
<accession>A0A1A6BC70</accession>
<dbReference type="GO" id="GO:0003677">
    <property type="term" value="F:DNA binding"/>
    <property type="evidence" value="ECO:0007669"/>
    <property type="project" value="UniProtKB-UniRule"/>
</dbReference>